<dbReference type="PANTHER" id="PTHR38432">
    <property type="entry name" value="TELA-LIKE PROTEIN SAOUHSC_01408"/>
    <property type="match status" value="1"/>
</dbReference>
<dbReference type="InterPro" id="IPR008863">
    <property type="entry name" value="Toxic_anion-R_TelA"/>
</dbReference>
<dbReference type="Pfam" id="PF05816">
    <property type="entry name" value="TelA"/>
    <property type="match status" value="1"/>
</dbReference>
<evidence type="ECO:0000256" key="1">
    <source>
        <dbReference type="ARBA" id="ARBA00005541"/>
    </source>
</evidence>
<feature type="region of interest" description="Disordered" evidence="3">
    <location>
        <begin position="345"/>
        <end position="379"/>
    </location>
</feature>
<evidence type="ECO:0000256" key="3">
    <source>
        <dbReference type="SAM" id="MobiDB-lite"/>
    </source>
</evidence>
<gene>
    <name evidence="4" type="ORF">AU468_03940</name>
</gene>
<comment type="caution">
    <text evidence="4">The sequence shown here is derived from an EMBL/GenBank/DDBJ whole genome shotgun (WGS) entry which is preliminary data.</text>
</comment>
<dbReference type="RefSeq" id="WP_103679590.1">
    <property type="nucleotide sequence ID" value="NZ_LPWH01000049.1"/>
</dbReference>
<comment type="similarity">
    <text evidence="1 2">Belongs to the TelA family.</text>
</comment>
<sequence>MTDETERDQPGNGPGPSGQDLIGVHDLAPDLRERARQIAAGLDVRDRQSVVQFGVGPQRRISEFAEKILSEVRARDGGEAGEVLGGLVSAIRSADVGSLAAEPSGLGRLFGGAKRRINAFLQRYETIASRIDGIVSQLEQARMGLLRDIALLDTLYTKNTEYLQELDVHIAAGALLLEEVRTRVLPEYQEQARLSGDPSRSQQLQDMNQLVSRFEKKLHDMQLSRMVAIQTAPQIRLIQGNNETLVEKIQNSILTTIPLWKSQVVIALGLVRQKKALELQRQVTDTTNELLEKNARMLRESSAGVARESERAIVEIETLKTVNDELIATIEETLQIQQEGREKRARAEEALAEMESDLSRRLQRITAGEDESSREVGES</sequence>
<feature type="region of interest" description="Disordered" evidence="3">
    <location>
        <begin position="1"/>
        <end position="23"/>
    </location>
</feature>
<evidence type="ECO:0000313" key="4">
    <source>
        <dbReference type="EMBL" id="POR04133.1"/>
    </source>
</evidence>
<reference evidence="5" key="1">
    <citation type="submission" date="2015-12" db="EMBL/GenBank/DDBJ databases">
        <authorList>
            <person name="Lodha T.D."/>
            <person name="Chintalapati S."/>
            <person name="Chintalapati V.R."/>
            <person name="Sravanthi T."/>
        </authorList>
    </citation>
    <scope>NUCLEOTIDE SEQUENCE [LARGE SCALE GENOMIC DNA]</scope>
    <source>
        <strain evidence="5">JC133</strain>
    </source>
</reference>
<dbReference type="PANTHER" id="PTHR38432:SF1">
    <property type="entry name" value="TELA-LIKE PROTEIN SAOUHSC_01408"/>
    <property type="match status" value="1"/>
</dbReference>
<dbReference type="OrthoDB" id="9768858at2"/>
<dbReference type="Proteomes" id="UP000237350">
    <property type="component" value="Unassembled WGS sequence"/>
</dbReference>
<accession>A0A2S4JXC0</accession>
<dbReference type="PIRSF" id="PIRSF026508">
    <property type="entry name" value="TelA"/>
    <property type="match status" value="1"/>
</dbReference>
<dbReference type="AlphaFoldDB" id="A0A2S4JXC0"/>
<evidence type="ECO:0000313" key="5">
    <source>
        <dbReference type="Proteomes" id="UP000237350"/>
    </source>
</evidence>
<evidence type="ECO:0000256" key="2">
    <source>
        <dbReference type="PIRNR" id="PIRNR026508"/>
    </source>
</evidence>
<dbReference type="EMBL" id="LPWH01000049">
    <property type="protein sequence ID" value="POR04133.1"/>
    <property type="molecule type" value="Genomic_DNA"/>
</dbReference>
<organism evidence="4 5">
    <name type="scientific">Alkalispirochaeta sphaeroplastigenens</name>
    <dbReference type="NCBI Taxonomy" id="1187066"/>
    <lineage>
        <taxon>Bacteria</taxon>
        <taxon>Pseudomonadati</taxon>
        <taxon>Spirochaetota</taxon>
        <taxon>Spirochaetia</taxon>
        <taxon>Spirochaetales</taxon>
        <taxon>Spirochaetaceae</taxon>
        <taxon>Alkalispirochaeta</taxon>
    </lineage>
</organism>
<name>A0A2S4JXC0_9SPIO</name>
<proteinExistence type="inferred from homology"/>
<protein>
    <submittedName>
        <fullName evidence="4">Tellurium resistance protein</fullName>
    </submittedName>
</protein>
<keyword evidence="5" id="KW-1185">Reference proteome</keyword>